<feature type="transmembrane region" description="Helical" evidence="1">
    <location>
        <begin position="53"/>
        <end position="78"/>
    </location>
</feature>
<keyword evidence="1" id="KW-1133">Transmembrane helix</keyword>
<name>A0A6M3XN48_9ZZZZ</name>
<protein>
    <submittedName>
        <fullName evidence="2">Uncharacterized protein</fullName>
    </submittedName>
</protein>
<keyword evidence="1" id="KW-0472">Membrane</keyword>
<evidence type="ECO:0000256" key="1">
    <source>
        <dbReference type="SAM" id="Phobius"/>
    </source>
</evidence>
<dbReference type="EMBL" id="MT144777">
    <property type="protein sequence ID" value="QJH99259.1"/>
    <property type="molecule type" value="Genomic_DNA"/>
</dbReference>
<proteinExistence type="predicted"/>
<evidence type="ECO:0000313" key="2">
    <source>
        <dbReference type="EMBL" id="QJH99259.1"/>
    </source>
</evidence>
<keyword evidence="1" id="KW-0812">Transmembrane</keyword>
<dbReference type="AlphaFoldDB" id="A0A6M3XN48"/>
<accession>A0A6M3XN48</accession>
<sequence length="86" mass="9977">MKLLFNFLYIWCGTILMLLLLFLISYCCGWVFYEVSNMNSFWEGLGLIDKIGEGMLIIVFTLPLLFASAMVIFILIILPVKLIKYK</sequence>
<feature type="transmembrane region" description="Helical" evidence="1">
    <location>
        <begin position="7"/>
        <end position="33"/>
    </location>
</feature>
<reference evidence="2" key="1">
    <citation type="submission" date="2020-03" db="EMBL/GenBank/DDBJ databases">
        <title>The deep terrestrial virosphere.</title>
        <authorList>
            <person name="Holmfeldt K."/>
            <person name="Nilsson E."/>
            <person name="Simone D."/>
            <person name="Lopez-Fernandez M."/>
            <person name="Wu X."/>
            <person name="de Brujin I."/>
            <person name="Lundin D."/>
            <person name="Andersson A."/>
            <person name="Bertilsson S."/>
            <person name="Dopson M."/>
        </authorList>
    </citation>
    <scope>NUCLEOTIDE SEQUENCE</scope>
    <source>
        <strain evidence="2">TM448B01528</strain>
    </source>
</reference>
<gene>
    <name evidence="2" type="ORF">TM448B01528_0022</name>
</gene>
<organism evidence="2">
    <name type="scientific">viral metagenome</name>
    <dbReference type="NCBI Taxonomy" id="1070528"/>
    <lineage>
        <taxon>unclassified sequences</taxon>
        <taxon>metagenomes</taxon>
        <taxon>organismal metagenomes</taxon>
    </lineage>
</organism>